<keyword evidence="3" id="KW-1185">Reference proteome</keyword>
<accession>A0ABR9PF05</accession>
<dbReference type="PANTHER" id="PTHR37314:SF4">
    <property type="entry name" value="UPF0700 TRANSMEMBRANE PROTEIN YOAK"/>
    <property type="match status" value="1"/>
</dbReference>
<protein>
    <submittedName>
        <fullName evidence="2">DUF1275 domain-containing protein</fullName>
    </submittedName>
</protein>
<dbReference type="RefSeq" id="WP_193125013.1">
    <property type="nucleotide sequence ID" value="NZ_JADBGI010000047.1"/>
</dbReference>
<gene>
    <name evidence="2" type="ORF">IDM40_27575</name>
</gene>
<evidence type="ECO:0000313" key="3">
    <source>
        <dbReference type="Proteomes" id="UP000806528"/>
    </source>
</evidence>
<dbReference type="EMBL" id="JADBGI010000047">
    <property type="protein sequence ID" value="MBE3002428.1"/>
    <property type="molecule type" value="Genomic_DNA"/>
</dbReference>
<dbReference type="PANTHER" id="PTHR37314">
    <property type="entry name" value="SLR0142 PROTEIN"/>
    <property type="match status" value="1"/>
</dbReference>
<feature type="transmembrane region" description="Helical" evidence="1">
    <location>
        <begin position="86"/>
        <end position="105"/>
    </location>
</feature>
<organism evidence="2 3">
    <name type="scientific">Nocardiopsis coralli</name>
    <dbReference type="NCBI Taxonomy" id="2772213"/>
    <lineage>
        <taxon>Bacteria</taxon>
        <taxon>Bacillati</taxon>
        <taxon>Actinomycetota</taxon>
        <taxon>Actinomycetes</taxon>
        <taxon>Streptosporangiales</taxon>
        <taxon>Nocardiopsidaceae</taxon>
        <taxon>Nocardiopsis</taxon>
    </lineage>
</organism>
<evidence type="ECO:0000256" key="1">
    <source>
        <dbReference type="SAM" id="Phobius"/>
    </source>
</evidence>
<dbReference type="Proteomes" id="UP000806528">
    <property type="component" value="Unassembled WGS sequence"/>
</dbReference>
<feature type="transmembrane region" description="Helical" evidence="1">
    <location>
        <begin position="165"/>
        <end position="183"/>
    </location>
</feature>
<keyword evidence="1" id="KW-0472">Membrane</keyword>
<feature type="transmembrane region" description="Helical" evidence="1">
    <location>
        <begin position="111"/>
        <end position="132"/>
    </location>
</feature>
<reference evidence="2 3" key="1">
    <citation type="submission" date="2020-09" db="EMBL/GenBank/DDBJ databases">
        <title>Diversity and distribution of actinomycetes associated with coral in the coast of Hainan.</title>
        <authorList>
            <person name="Li F."/>
        </authorList>
    </citation>
    <scope>NUCLEOTIDE SEQUENCE [LARGE SCALE GENOMIC DNA]</scope>
    <source>
        <strain evidence="2 3">HNM0947</strain>
    </source>
</reference>
<keyword evidence="1" id="KW-1133">Transmembrane helix</keyword>
<evidence type="ECO:0000313" key="2">
    <source>
        <dbReference type="EMBL" id="MBE3002428.1"/>
    </source>
</evidence>
<keyword evidence="1" id="KW-0812">Transmembrane</keyword>
<sequence>MRRPVALAVLTACAGGMDLISVAVLGGVFSGIITGNLVHVGHGLGAGQWTLAATAAGAVAAFAAGVGAASAIMGAPQRRTRSRVRLQLALQTTAVVAFAAAWAALGGEPSTVQAPALLVLAALAMGAQSAWARESGASTTYLTGTLTAALSDAATGQGLARHRWALARLGFLLAGAAATTVCLIHYPGAAALVPAGCAVCGAVLWWR</sequence>
<name>A0ABR9PF05_9ACTN</name>
<comment type="caution">
    <text evidence="2">The sequence shown here is derived from an EMBL/GenBank/DDBJ whole genome shotgun (WGS) entry which is preliminary data.</text>
</comment>
<dbReference type="Pfam" id="PF06912">
    <property type="entry name" value="DUF1275"/>
    <property type="match status" value="1"/>
</dbReference>
<feature type="transmembrane region" description="Helical" evidence="1">
    <location>
        <begin position="189"/>
        <end position="206"/>
    </location>
</feature>
<feature type="transmembrane region" description="Helical" evidence="1">
    <location>
        <begin position="50"/>
        <end position="74"/>
    </location>
</feature>
<proteinExistence type="predicted"/>
<dbReference type="InterPro" id="IPR010699">
    <property type="entry name" value="DUF1275"/>
</dbReference>